<keyword evidence="1" id="KW-0732">Signal</keyword>
<feature type="signal peptide" evidence="1">
    <location>
        <begin position="1"/>
        <end position="17"/>
    </location>
</feature>
<gene>
    <name evidence="2" type="ORF">Tdes44962_MAKER07781</name>
</gene>
<reference evidence="2 3" key="1">
    <citation type="journal article" date="2018" name="IMA Fungus">
        <title>IMA Genome-F 10: Nine draft genome sequences of Claviceps purpurea s.lat., including C. arundinis, C. humidiphila, and C. cf. spartinae, pseudomolecules for the pitch canker pathogen Fusarium circinatum, draft genome of Davidsoniella eucalypti, Grosmannia galeiformis, Quambalaria eucalypti, and Teratosphaeria destructans.</title>
        <authorList>
            <person name="Wingfield B.D."/>
            <person name="Liu M."/>
            <person name="Nguyen H.D."/>
            <person name="Lane F.A."/>
            <person name="Morgan S.W."/>
            <person name="De Vos L."/>
            <person name="Wilken P.M."/>
            <person name="Duong T.A."/>
            <person name="Aylward J."/>
            <person name="Coetzee M.P."/>
            <person name="Dadej K."/>
            <person name="De Beer Z.W."/>
            <person name="Findlay W."/>
            <person name="Havenga M."/>
            <person name="Kolarik M."/>
            <person name="Menzies J.G."/>
            <person name="Naidoo K."/>
            <person name="Pochopski O."/>
            <person name="Shoukouhi P."/>
            <person name="Santana Q.C."/>
            <person name="Seifert K.A."/>
            <person name="Soal N."/>
            <person name="Steenkamp E.T."/>
            <person name="Tatham C.T."/>
            <person name="van der Nest M.A."/>
            <person name="Wingfield M.J."/>
        </authorList>
    </citation>
    <scope>NUCLEOTIDE SEQUENCE [LARGE SCALE GENOMIC DNA]</scope>
    <source>
        <strain evidence="2">CMW44962</strain>
    </source>
</reference>
<dbReference type="Proteomes" id="UP001138500">
    <property type="component" value="Unassembled WGS sequence"/>
</dbReference>
<reference evidence="2 3" key="2">
    <citation type="journal article" date="2021" name="Curr. Genet.">
        <title>Genetic response to nitrogen starvation in the aggressive Eucalyptus foliar pathogen Teratosphaeria destructans.</title>
        <authorList>
            <person name="Havenga M."/>
            <person name="Wingfield B.D."/>
            <person name="Wingfield M.J."/>
            <person name="Dreyer L.L."/>
            <person name="Roets F."/>
            <person name="Aylward J."/>
        </authorList>
    </citation>
    <scope>NUCLEOTIDE SEQUENCE [LARGE SCALE GENOMIC DNA]</scope>
    <source>
        <strain evidence="2">CMW44962</strain>
    </source>
</reference>
<accession>A0A9W7SYE4</accession>
<organism evidence="2 3">
    <name type="scientific">Teratosphaeria destructans</name>
    <dbReference type="NCBI Taxonomy" id="418781"/>
    <lineage>
        <taxon>Eukaryota</taxon>
        <taxon>Fungi</taxon>
        <taxon>Dikarya</taxon>
        <taxon>Ascomycota</taxon>
        <taxon>Pezizomycotina</taxon>
        <taxon>Dothideomycetes</taxon>
        <taxon>Dothideomycetidae</taxon>
        <taxon>Mycosphaerellales</taxon>
        <taxon>Teratosphaeriaceae</taxon>
        <taxon>Teratosphaeria</taxon>
    </lineage>
</organism>
<proteinExistence type="predicted"/>
<dbReference type="EMBL" id="RIBY02000502">
    <property type="protein sequence ID" value="KAH9841279.1"/>
    <property type="molecule type" value="Genomic_DNA"/>
</dbReference>
<evidence type="ECO:0000313" key="2">
    <source>
        <dbReference type="EMBL" id="KAH9841279.1"/>
    </source>
</evidence>
<sequence>MKPTLAILPLLTTLALAAQRCIPDTVQPTFGNQICDRIWGASYPYHWYCPDGRDGGYGTLPVGGCTPLNGPEEWYDKEFCVCE</sequence>
<protein>
    <submittedName>
        <fullName evidence="2">Uncharacterized protein</fullName>
    </submittedName>
</protein>
<dbReference type="AlphaFoldDB" id="A0A9W7SYE4"/>
<evidence type="ECO:0000256" key="1">
    <source>
        <dbReference type="SAM" id="SignalP"/>
    </source>
</evidence>
<feature type="chain" id="PRO_5040908152" evidence="1">
    <location>
        <begin position="18"/>
        <end position="83"/>
    </location>
</feature>
<comment type="caution">
    <text evidence="2">The sequence shown here is derived from an EMBL/GenBank/DDBJ whole genome shotgun (WGS) entry which is preliminary data.</text>
</comment>
<evidence type="ECO:0000313" key="3">
    <source>
        <dbReference type="Proteomes" id="UP001138500"/>
    </source>
</evidence>
<name>A0A9W7SYE4_9PEZI</name>
<keyword evidence="3" id="KW-1185">Reference proteome</keyword>
<dbReference type="OrthoDB" id="10340275at2759"/>